<comment type="subcellular location">
    <subcellularLocation>
        <location evidence="1">Membrane</location>
        <topology evidence="1">Multi-pass membrane protein</topology>
    </subcellularLocation>
</comment>
<dbReference type="AlphaFoldDB" id="A0A0E3L1D7"/>
<feature type="transmembrane region" description="Helical" evidence="5">
    <location>
        <begin position="16"/>
        <end position="36"/>
    </location>
</feature>
<dbReference type="GO" id="GO:0016020">
    <property type="term" value="C:membrane"/>
    <property type="evidence" value="ECO:0007669"/>
    <property type="project" value="UniProtKB-SubCell"/>
</dbReference>
<dbReference type="InterPro" id="IPR007269">
    <property type="entry name" value="ICMT_MeTrfase"/>
</dbReference>
<keyword evidence="2 5" id="KW-0812">Transmembrane</keyword>
<accession>A0A0E3L1D7</accession>
<dbReference type="PATRIC" id="fig|1434121.4.peg.2333"/>
<dbReference type="KEGG" id="mthe:MSTHC_1908"/>
<evidence type="ECO:0000256" key="3">
    <source>
        <dbReference type="ARBA" id="ARBA00022989"/>
    </source>
</evidence>
<dbReference type="PANTHER" id="PTHR43847:SF1">
    <property type="entry name" value="BLL3993 PROTEIN"/>
    <property type="match status" value="1"/>
</dbReference>
<evidence type="ECO:0008006" key="8">
    <source>
        <dbReference type="Google" id="ProtNLM"/>
    </source>
</evidence>
<dbReference type="EMBL" id="CP009502">
    <property type="protein sequence ID" value="AKB16226.1"/>
    <property type="molecule type" value="Genomic_DNA"/>
</dbReference>
<evidence type="ECO:0000256" key="4">
    <source>
        <dbReference type="ARBA" id="ARBA00023136"/>
    </source>
</evidence>
<dbReference type="RefSeq" id="WP_048167207.1">
    <property type="nucleotide sequence ID" value="NZ_CP009502.1"/>
</dbReference>
<reference evidence="6 7" key="1">
    <citation type="submission" date="2014-07" db="EMBL/GenBank/DDBJ databases">
        <title>Methanogenic archaea and the global carbon cycle.</title>
        <authorList>
            <person name="Henriksen J.R."/>
            <person name="Luke J."/>
            <person name="Reinhart S."/>
            <person name="Benedict M.N."/>
            <person name="Youngblut N.D."/>
            <person name="Metcalf M.E."/>
            <person name="Whitaker R.J."/>
            <person name="Metcalf W.W."/>
        </authorList>
    </citation>
    <scope>NUCLEOTIDE SEQUENCE [LARGE SCALE GENOMIC DNA]</scope>
    <source>
        <strain evidence="6 7">CHTI-55</strain>
    </source>
</reference>
<dbReference type="Proteomes" id="UP000056925">
    <property type="component" value="Chromosome"/>
</dbReference>
<proteinExistence type="predicted"/>
<dbReference type="InterPro" id="IPR052527">
    <property type="entry name" value="Metal_cation-efflux_comp"/>
</dbReference>
<dbReference type="Gene3D" id="1.20.120.1630">
    <property type="match status" value="1"/>
</dbReference>
<protein>
    <recommendedName>
        <fullName evidence="8">Isoprenylcysteine carboxyl methyltransferase</fullName>
    </recommendedName>
</protein>
<evidence type="ECO:0000313" key="7">
    <source>
        <dbReference type="Proteomes" id="UP000056925"/>
    </source>
</evidence>
<feature type="transmembrane region" description="Helical" evidence="5">
    <location>
        <begin position="82"/>
        <end position="101"/>
    </location>
</feature>
<dbReference type="PANTHER" id="PTHR43847">
    <property type="entry name" value="BLL3993 PROTEIN"/>
    <property type="match status" value="1"/>
</dbReference>
<evidence type="ECO:0000256" key="1">
    <source>
        <dbReference type="ARBA" id="ARBA00004141"/>
    </source>
</evidence>
<keyword evidence="4 5" id="KW-0472">Membrane</keyword>
<organism evidence="6 7">
    <name type="scientific">Methanosarcina thermophila CHTI-55</name>
    <dbReference type="NCBI Taxonomy" id="1434121"/>
    <lineage>
        <taxon>Archaea</taxon>
        <taxon>Methanobacteriati</taxon>
        <taxon>Methanobacteriota</taxon>
        <taxon>Stenosarchaea group</taxon>
        <taxon>Methanomicrobia</taxon>
        <taxon>Methanosarcinales</taxon>
        <taxon>Methanosarcinaceae</taxon>
        <taxon>Methanosarcina</taxon>
    </lineage>
</organism>
<keyword evidence="3 5" id="KW-1133">Transmembrane helix</keyword>
<evidence type="ECO:0000256" key="2">
    <source>
        <dbReference type="ARBA" id="ARBA00022692"/>
    </source>
</evidence>
<feature type="transmembrane region" description="Helical" evidence="5">
    <location>
        <begin position="181"/>
        <end position="201"/>
    </location>
</feature>
<feature type="transmembrane region" description="Helical" evidence="5">
    <location>
        <begin position="42"/>
        <end position="61"/>
    </location>
</feature>
<name>A0A0E3L1D7_METTE</name>
<dbReference type="GO" id="GO:0004671">
    <property type="term" value="F:protein C-terminal S-isoprenylcysteine carboxyl O-methyltransferase activity"/>
    <property type="evidence" value="ECO:0007669"/>
    <property type="project" value="InterPro"/>
</dbReference>
<sequence>MVEFENWKAAENKGEWINWAINIVMLLFAAETWKLLVENWSFLNHKLICIYTGILLLYLLAEKVAYRGSDLKGRQSRRWTRSLLLFFWWLLLIAPVFEYISYPHLKFGFLQQYNFAVTAVGALFALIGTGIRAWSMWTLGKYFSAHIEIKNNHQLIENGPYKFIRHPAYAGNILQAVGVPLILNAYLTLSISAMLVLLFLYRLKREEEVLVREVKGYEDYTKRTYRLIPKIW</sequence>
<evidence type="ECO:0000313" key="6">
    <source>
        <dbReference type="EMBL" id="AKB16226.1"/>
    </source>
</evidence>
<feature type="transmembrane region" description="Helical" evidence="5">
    <location>
        <begin position="113"/>
        <end position="134"/>
    </location>
</feature>
<gene>
    <name evidence="6" type="ORF">MSTHC_1908</name>
</gene>
<evidence type="ECO:0000256" key="5">
    <source>
        <dbReference type="SAM" id="Phobius"/>
    </source>
</evidence>
<dbReference type="Pfam" id="PF04140">
    <property type="entry name" value="ICMT"/>
    <property type="match status" value="1"/>
</dbReference>
<dbReference type="GeneID" id="41603270"/>
<dbReference type="HOGENOM" id="CLU_065200_1_2_2"/>